<gene>
    <name evidence="1" type="ORF">QWZ10_17440</name>
</gene>
<organism evidence="1 2">
    <name type="scientific">Paracoccus cavernae</name>
    <dbReference type="NCBI Taxonomy" id="1571207"/>
    <lineage>
        <taxon>Bacteria</taxon>
        <taxon>Pseudomonadati</taxon>
        <taxon>Pseudomonadota</taxon>
        <taxon>Alphaproteobacteria</taxon>
        <taxon>Rhodobacterales</taxon>
        <taxon>Paracoccaceae</taxon>
        <taxon>Paracoccus</taxon>
    </lineage>
</organism>
<dbReference type="InterPro" id="IPR003738">
    <property type="entry name" value="SRAP"/>
</dbReference>
<name>A0ABT8DB53_9RHOB</name>
<sequence>MCNLYQTAKSADLVAQLFREPLRDLTGNEPWPEDVYPDRTAPIIRHDGDGPAVARARWGMPTPPMYLKTTRDPGVTNICNTSSPHWRRWLGPDHRCLVPVVRFSEPGADHKPVWFAPVDGRPIFFAGIQTQGWTSVRKVKDGATVEDLFGFLTGSPNAENRSAADDEVRMGLQELKLFVCCAVSAQRESMTSRFESYLARRVSFVHCSDERECALGPSKPRSRCA</sequence>
<reference evidence="2" key="1">
    <citation type="journal article" date="2019" name="Int. J. Syst. Evol. Microbiol.">
        <title>The Global Catalogue of Microorganisms (GCM) 10K type strain sequencing project: providing services to taxonomists for standard genome sequencing and annotation.</title>
        <authorList>
            <consortium name="The Broad Institute Genomics Platform"/>
            <consortium name="The Broad Institute Genome Sequencing Center for Infectious Disease"/>
            <person name="Wu L."/>
            <person name="Ma J."/>
        </authorList>
    </citation>
    <scope>NUCLEOTIDE SEQUENCE [LARGE SCALE GENOMIC DNA]</scope>
    <source>
        <strain evidence="2">CECT 8482</strain>
    </source>
</reference>
<comment type="caution">
    <text evidence="1">The sequence shown here is derived from an EMBL/GenBank/DDBJ whole genome shotgun (WGS) entry which is preliminary data.</text>
</comment>
<protein>
    <submittedName>
        <fullName evidence="1">SOS response-associated peptidase</fullName>
    </submittedName>
</protein>
<accession>A0ABT8DB53</accession>
<evidence type="ECO:0000313" key="1">
    <source>
        <dbReference type="EMBL" id="MDN3713082.1"/>
    </source>
</evidence>
<dbReference type="EMBL" id="JAUFRC010000001">
    <property type="protein sequence ID" value="MDN3713082.1"/>
    <property type="molecule type" value="Genomic_DNA"/>
</dbReference>
<dbReference type="Pfam" id="PF02586">
    <property type="entry name" value="SRAP"/>
    <property type="match status" value="1"/>
</dbReference>
<dbReference type="SUPFAM" id="SSF143081">
    <property type="entry name" value="BB1717-like"/>
    <property type="match status" value="1"/>
</dbReference>
<dbReference type="Gene3D" id="3.90.1680.20">
    <property type="match status" value="1"/>
</dbReference>
<evidence type="ECO:0000313" key="2">
    <source>
        <dbReference type="Proteomes" id="UP001243846"/>
    </source>
</evidence>
<dbReference type="InterPro" id="IPR036590">
    <property type="entry name" value="SRAP-like"/>
</dbReference>
<keyword evidence="2" id="KW-1185">Reference proteome</keyword>
<dbReference type="Proteomes" id="UP001243846">
    <property type="component" value="Unassembled WGS sequence"/>
</dbReference>
<proteinExistence type="predicted"/>